<accession>A0A174JBY9</accession>
<dbReference type="OrthoDB" id="1929483at2"/>
<evidence type="ECO:0000313" key="1">
    <source>
        <dbReference type="EMBL" id="CUO94640.1"/>
    </source>
</evidence>
<evidence type="ECO:0000313" key="2">
    <source>
        <dbReference type="Proteomes" id="UP000095594"/>
    </source>
</evidence>
<dbReference type="EMBL" id="CYZX01000020">
    <property type="protein sequence ID" value="CUO94640.1"/>
    <property type="molecule type" value="Genomic_DNA"/>
</dbReference>
<organism evidence="1 2">
    <name type="scientific">Clostridium disporicum</name>
    <dbReference type="NCBI Taxonomy" id="84024"/>
    <lineage>
        <taxon>Bacteria</taxon>
        <taxon>Bacillati</taxon>
        <taxon>Bacillota</taxon>
        <taxon>Clostridia</taxon>
        <taxon>Eubacteriales</taxon>
        <taxon>Clostridiaceae</taxon>
        <taxon>Clostridium</taxon>
    </lineage>
</organism>
<gene>
    <name evidence="1" type="ORF">ERS852471_02667</name>
</gene>
<dbReference type="InterPro" id="IPR029063">
    <property type="entry name" value="SAM-dependent_MTases_sf"/>
</dbReference>
<dbReference type="AlphaFoldDB" id="A0A174JBY9"/>
<dbReference type="RefSeq" id="WP_055267327.1">
    <property type="nucleotide sequence ID" value="NZ_CABIXQ010000020.1"/>
</dbReference>
<sequence>MGKTIILNLSDVILEGDILDVGESYGVIYNLSKEVFDELAIDYVEDNNKDILLSEGYDTCTIFFYLSDIWREGGRAKLIEDVTRFVKKGGNIYIWDINKEIGKVFNNKIRAVLPSEKIKEFEFKNLNIMSKSNLEDTKKLLEPNYKITEEKIWEDIYFVKGKKL</sequence>
<dbReference type="Proteomes" id="UP000095594">
    <property type="component" value="Unassembled WGS sequence"/>
</dbReference>
<proteinExistence type="predicted"/>
<protein>
    <recommendedName>
        <fullName evidence="3">Class I SAM-dependent methyltransferase</fullName>
    </recommendedName>
</protein>
<name>A0A174JBY9_9CLOT</name>
<dbReference type="SUPFAM" id="SSF53335">
    <property type="entry name" value="S-adenosyl-L-methionine-dependent methyltransferases"/>
    <property type="match status" value="1"/>
</dbReference>
<evidence type="ECO:0008006" key="3">
    <source>
        <dbReference type="Google" id="ProtNLM"/>
    </source>
</evidence>
<reference evidence="1 2" key="1">
    <citation type="submission" date="2015-09" db="EMBL/GenBank/DDBJ databases">
        <authorList>
            <consortium name="Pathogen Informatics"/>
        </authorList>
    </citation>
    <scope>NUCLEOTIDE SEQUENCE [LARGE SCALE GENOMIC DNA]</scope>
    <source>
        <strain evidence="1 2">2789STDY5834856</strain>
    </source>
</reference>